<dbReference type="Pfam" id="PF15375">
    <property type="entry name" value="FSAF1"/>
    <property type="match status" value="1"/>
</dbReference>
<dbReference type="AlphaFoldDB" id="A0AAE9JB68"/>
<sequence length="210" mass="23629">MVKNKKKLQCFYKSLLSLISPKSRPTGTTTKEMADDWGCNVDLFEDSSKASSKSLTELVESLTKKNLNGNRQTIPPTPTETENVKIVAFKRNGASKIPMVHAPKILKKKKANGHNNNNNMKVLNDANPKRVHFDIEQFLSREASKGDRVEARERMLASLGAAPSKRDYVNYKDLKIDLAQKKAEAKAQAEMNHANSLSMFNIKKKNKKKK</sequence>
<name>A0AAE9JB68_CAEBR</name>
<accession>A0AAE9JB68</accession>
<reference evidence="2 3" key="1">
    <citation type="submission" date="2022-04" db="EMBL/GenBank/DDBJ databases">
        <title>Chromosome-level reference genomes for two strains of Caenorhabditis briggsae: an improved platform for comparative genomics.</title>
        <authorList>
            <person name="Stevens L."/>
            <person name="Andersen E."/>
        </authorList>
    </citation>
    <scope>NUCLEOTIDE SEQUENCE [LARGE SCALE GENOMIC DNA]</scope>
    <source>
        <strain evidence="2">VX34</strain>
        <tissue evidence="2">Whole-organism</tissue>
    </source>
</reference>
<protein>
    <submittedName>
        <fullName evidence="2">Uncharacterized protein</fullName>
    </submittedName>
</protein>
<dbReference type="InterPro" id="IPR027973">
    <property type="entry name" value="FSAF1-like"/>
</dbReference>
<keyword evidence="3" id="KW-1185">Reference proteome</keyword>
<gene>
    <name evidence="2" type="ORF">L5515_003974</name>
</gene>
<evidence type="ECO:0000256" key="1">
    <source>
        <dbReference type="SAM" id="MobiDB-lite"/>
    </source>
</evidence>
<dbReference type="Proteomes" id="UP000829354">
    <property type="component" value="Chromosome III"/>
</dbReference>
<dbReference type="EMBL" id="CP092622">
    <property type="protein sequence ID" value="UMM23081.1"/>
    <property type="molecule type" value="Genomic_DNA"/>
</dbReference>
<proteinExistence type="predicted"/>
<evidence type="ECO:0000313" key="3">
    <source>
        <dbReference type="Proteomes" id="UP000829354"/>
    </source>
</evidence>
<feature type="region of interest" description="Disordered" evidence="1">
    <location>
        <begin position="187"/>
        <end position="210"/>
    </location>
</feature>
<organism evidence="2 3">
    <name type="scientific">Caenorhabditis briggsae</name>
    <dbReference type="NCBI Taxonomy" id="6238"/>
    <lineage>
        <taxon>Eukaryota</taxon>
        <taxon>Metazoa</taxon>
        <taxon>Ecdysozoa</taxon>
        <taxon>Nematoda</taxon>
        <taxon>Chromadorea</taxon>
        <taxon>Rhabditida</taxon>
        <taxon>Rhabditina</taxon>
        <taxon>Rhabditomorpha</taxon>
        <taxon>Rhabditoidea</taxon>
        <taxon>Rhabditidae</taxon>
        <taxon>Peloderinae</taxon>
        <taxon>Caenorhabditis</taxon>
    </lineage>
</organism>
<evidence type="ECO:0000313" key="2">
    <source>
        <dbReference type="EMBL" id="UMM23081.1"/>
    </source>
</evidence>